<reference evidence="4" key="1">
    <citation type="journal article" date="2019" name="Int. J. Syst. Evol. Microbiol.">
        <title>The Global Catalogue of Microorganisms (GCM) 10K type strain sequencing project: providing services to taxonomists for standard genome sequencing and annotation.</title>
        <authorList>
            <consortium name="The Broad Institute Genomics Platform"/>
            <consortium name="The Broad Institute Genome Sequencing Center for Infectious Disease"/>
            <person name="Wu L."/>
            <person name="Ma J."/>
        </authorList>
    </citation>
    <scope>NUCLEOTIDE SEQUENCE [LARGE SCALE GENOMIC DNA]</scope>
    <source>
        <strain evidence="4">JCM 14323</strain>
    </source>
</reference>
<dbReference type="InterPro" id="IPR036514">
    <property type="entry name" value="SGNH_hydro_sf"/>
</dbReference>
<dbReference type="RefSeq" id="WP_170297075.1">
    <property type="nucleotide sequence ID" value="NZ_BAAANK010000003.1"/>
</dbReference>
<evidence type="ECO:0000256" key="1">
    <source>
        <dbReference type="SAM" id="MobiDB-lite"/>
    </source>
</evidence>
<gene>
    <name evidence="3" type="ORF">GCM10009750_11530</name>
</gene>
<dbReference type="CDD" id="cd00229">
    <property type="entry name" value="SGNH_hydrolase"/>
    <property type="match status" value="1"/>
</dbReference>
<comment type="caution">
    <text evidence="3">The sequence shown here is derived from an EMBL/GenBank/DDBJ whole genome shotgun (WGS) entry which is preliminary data.</text>
</comment>
<dbReference type="SUPFAM" id="SSF52266">
    <property type="entry name" value="SGNH hydrolase"/>
    <property type="match status" value="1"/>
</dbReference>
<accession>A0ABP4YSM0</accession>
<dbReference type="InterPro" id="IPR013830">
    <property type="entry name" value="SGNH_hydro"/>
</dbReference>
<proteinExistence type="predicted"/>
<feature type="domain" description="SGNH hydrolase-type esterase" evidence="2">
    <location>
        <begin position="90"/>
        <end position="262"/>
    </location>
</feature>
<dbReference type="Gene3D" id="3.40.50.1110">
    <property type="entry name" value="SGNH hydrolase"/>
    <property type="match status" value="1"/>
</dbReference>
<evidence type="ECO:0000313" key="4">
    <source>
        <dbReference type="Proteomes" id="UP001501746"/>
    </source>
</evidence>
<sequence length="277" mass="28344">MDSPRAVRRGSAARWWALAAVGTALCVAIVVTPVALGSTTPASGGPVGAIAATTTPRPTPSVPSTPSTGRDGTDASPRLADLPVRPRALFLGDSFTEGYGASRPAAIWATIAAGSLRWQPTVDGIGGTGFTKTTATDGTDGLGFRQRLLARGSTGALYDVVVLQGGLNDWQATGDEEYAAVARAVRTARTLWPEAVVVVFGPAEPIADGTKRLAHLPLIRDAALDSGAVFIDPSSPSPWITAGNSDLLDLGDGLHLNDSGYAYLAARFVAAVLAQAG</sequence>
<evidence type="ECO:0000313" key="3">
    <source>
        <dbReference type="EMBL" id="GAA1829610.1"/>
    </source>
</evidence>
<dbReference type="Pfam" id="PF13472">
    <property type="entry name" value="Lipase_GDSL_2"/>
    <property type="match status" value="1"/>
</dbReference>
<dbReference type="EMBL" id="BAAANK010000003">
    <property type="protein sequence ID" value="GAA1829610.1"/>
    <property type="molecule type" value="Genomic_DNA"/>
</dbReference>
<organism evidence="3 4">
    <name type="scientific">Agromyces salentinus</name>
    <dbReference type="NCBI Taxonomy" id="269421"/>
    <lineage>
        <taxon>Bacteria</taxon>
        <taxon>Bacillati</taxon>
        <taxon>Actinomycetota</taxon>
        <taxon>Actinomycetes</taxon>
        <taxon>Micrococcales</taxon>
        <taxon>Microbacteriaceae</taxon>
        <taxon>Agromyces</taxon>
    </lineage>
</organism>
<feature type="region of interest" description="Disordered" evidence="1">
    <location>
        <begin position="42"/>
        <end position="79"/>
    </location>
</feature>
<keyword evidence="4" id="KW-1185">Reference proteome</keyword>
<protein>
    <recommendedName>
        <fullName evidence="2">SGNH hydrolase-type esterase domain-containing protein</fullName>
    </recommendedName>
</protein>
<evidence type="ECO:0000259" key="2">
    <source>
        <dbReference type="Pfam" id="PF13472"/>
    </source>
</evidence>
<name>A0ABP4YSM0_9MICO</name>
<dbReference type="Proteomes" id="UP001501746">
    <property type="component" value="Unassembled WGS sequence"/>
</dbReference>